<evidence type="ECO:0000313" key="3">
    <source>
        <dbReference type="Proteomes" id="UP001642409"/>
    </source>
</evidence>
<reference evidence="2 3" key="2">
    <citation type="submission" date="2024-07" db="EMBL/GenBank/DDBJ databases">
        <authorList>
            <person name="Akdeniz Z."/>
        </authorList>
    </citation>
    <scope>NUCLEOTIDE SEQUENCE [LARGE SCALE GENOMIC DNA]</scope>
</reference>
<dbReference type="EMBL" id="CATOUU010001027">
    <property type="protein sequence ID" value="CAI9967632.1"/>
    <property type="molecule type" value="Genomic_DNA"/>
</dbReference>
<keyword evidence="3" id="KW-1185">Reference proteome</keyword>
<accession>A0AA86UWL6</accession>
<dbReference type="AlphaFoldDB" id="A0AA86UWL6"/>
<sequence>MVKEQFSPIHFAFHFTEEQIEIDDHLELGRNGLKLKEEILEEHFGSNYSEEVEHYFNNYQQRQTETLNNQPKKLEKCQLMHVFKPLPYVDLYIVIEDNLLFVVDKEFNILSQSLINYEIYSGYENKNDGIIRIYEGYQHQLIPCCGKLYIQIRDKVYVLSNSQFKCVFDIQNLLGCNVTSYNSCIFCLNNELYIKSLNIIYVYRNQKIVIVRQVEEWNFQHQNKVYSYEWYGATLNVFEIISENIKQSLFEIDEVEDIWLLLNGILIVKLYSGIFVIADLINANTQEFQLEMRFELDIQNNIVLGSTGVQFNNEVIEKYFGEQFEINNKRLYEELIQQQLQFPCYLEEIYKLVPFKLIHYQFKIQFTNKLNQKQDSLRQLNCKVVHQLQKVSKYINILINTQNRIAQSLHLFIQSELNQ</sequence>
<comment type="caution">
    <text evidence="1">The sequence shown here is derived from an EMBL/GenBank/DDBJ whole genome shotgun (WGS) entry which is preliminary data.</text>
</comment>
<protein>
    <submittedName>
        <fullName evidence="1">Uncharacterized protein</fullName>
    </submittedName>
</protein>
<evidence type="ECO:0000313" key="2">
    <source>
        <dbReference type="EMBL" id="CAL6099308.1"/>
    </source>
</evidence>
<reference evidence="1" key="1">
    <citation type="submission" date="2023-06" db="EMBL/GenBank/DDBJ databases">
        <authorList>
            <person name="Kurt Z."/>
        </authorList>
    </citation>
    <scope>NUCLEOTIDE SEQUENCE</scope>
</reference>
<gene>
    <name evidence="1" type="ORF">HINF_LOCUS55277</name>
    <name evidence="2" type="ORF">HINF_LOCUS70019</name>
</gene>
<proteinExistence type="predicted"/>
<name>A0AA86UWL6_9EUKA</name>
<organism evidence="1">
    <name type="scientific">Hexamita inflata</name>
    <dbReference type="NCBI Taxonomy" id="28002"/>
    <lineage>
        <taxon>Eukaryota</taxon>
        <taxon>Metamonada</taxon>
        <taxon>Diplomonadida</taxon>
        <taxon>Hexamitidae</taxon>
        <taxon>Hexamitinae</taxon>
        <taxon>Hexamita</taxon>
    </lineage>
</organism>
<dbReference type="Proteomes" id="UP001642409">
    <property type="component" value="Unassembled WGS sequence"/>
</dbReference>
<dbReference type="EMBL" id="CAXDID020000518">
    <property type="protein sequence ID" value="CAL6099308.1"/>
    <property type="molecule type" value="Genomic_DNA"/>
</dbReference>
<evidence type="ECO:0000313" key="1">
    <source>
        <dbReference type="EMBL" id="CAI9967632.1"/>
    </source>
</evidence>